<feature type="region of interest" description="Disordered" evidence="6">
    <location>
        <begin position="426"/>
        <end position="469"/>
    </location>
</feature>
<feature type="compositionally biased region" description="Pro residues" evidence="6">
    <location>
        <begin position="373"/>
        <end position="390"/>
    </location>
</feature>
<dbReference type="SMART" id="SM00220">
    <property type="entry name" value="S_TKc"/>
    <property type="match status" value="1"/>
</dbReference>
<evidence type="ECO:0000256" key="3">
    <source>
        <dbReference type="ARBA" id="ARBA00022777"/>
    </source>
</evidence>
<comment type="caution">
    <text evidence="9">The sequence shown here is derived from an EMBL/GenBank/DDBJ whole genome shotgun (WGS) entry which is preliminary data.</text>
</comment>
<feature type="region of interest" description="Disordered" evidence="6">
    <location>
        <begin position="582"/>
        <end position="601"/>
    </location>
</feature>
<dbReference type="RefSeq" id="WP_248823967.1">
    <property type="nucleotide sequence ID" value="NZ_JALKFT010000005.1"/>
</dbReference>
<keyword evidence="2 5" id="KW-0547">Nucleotide-binding</keyword>
<organism evidence="9 10">
    <name type="scientific">Frankia umida</name>
    <dbReference type="NCBI Taxonomy" id="573489"/>
    <lineage>
        <taxon>Bacteria</taxon>
        <taxon>Bacillati</taxon>
        <taxon>Actinomycetota</taxon>
        <taxon>Actinomycetes</taxon>
        <taxon>Frankiales</taxon>
        <taxon>Frankiaceae</taxon>
        <taxon>Frankia</taxon>
    </lineage>
</organism>
<evidence type="ECO:0000256" key="5">
    <source>
        <dbReference type="PROSITE-ProRule" id="PRU10141"/>
    </source>
</evidence>
<dbReference type="CDD" id="cd14014">
    <property type="entry name" value="STKc_PknB_like"/>
    <property type="match status" value="1"/>
</dbReference>
<dbReference type="InterPro" id="IPR017441">
    <property type="entry name" value="Protein_kinase_ATP_BS"/>
</dbReference>
<dbReference type="GO" id="GO:0016301">
    <property type="term" value="F:kinase activity"/>
    <property type="evidence" value="ECO:0007669"/>
    <property type="project" value="UniProtKB-KW"/>
</dbReference>
<accession>A0ABT0JVH1</accession>
<dbReference type="Proteomes" id="UP001201873">
    <property type="component" value="Unassembled WGS sequence"/>
</dbReference>
<dbReference type="PANTHER" id="PTHR43289:SF34">
    <property type="entry name" value="SERINE_THREONINE-PROTEIN KINASE YBDM-RELATED"/>
    <property type="match status" value="1"/>
</dbReference>
<evidence type="ECO:0000256" key="7">
    <source>
        <dbReference type="SAM" id="Phobius"/>
    </source>
</evidence>
<keyword evidence="7" id="KW-0472">Membrane</keyword>
<proteinExistence type="predicted"/>
<feature type="transmembrane region" description="Helical" evidence="7">
    <location>
        <begin position="398"/>
        <end position="420"/>
    </location>
</feature>
<feature type="compositionally biased region" description="Low complexity" evidence="6">
    <location>
        <begin position="459"/>
        <end position="469"/>
    </location>
</feature>
<gene>
    <name evidence="9" type="ORF">MXD59_07020</name>
</gene>
<sequence>MEALHPDDPESIGSYRLLARLGAGGMGRVYLGRSTGGRTVAIKVIRAEFAEESQFRHRFRREVDAARRVGGMWTAPVLDADPEAEQPWLVTAFVPGPSLQDAVRDHGPLPVHTVRALGAGLAEALISVHGAGLVHRDLKPSNVLMSLDGPRVIDFGISRAVDATVLTHSGGAVGSPAYMAPEQIGTGEISPATDIFALGIVLTYAATGAPPFRGPGLPAVMYAILSNEPDLTQVPAELRELIAACLSKDPTLRPTPTALLARLAPGRGAAAALVAAGWLPPELVTALSRSALALLDLDAPTRAHPGPPARPFPSSPSHPGVTSHPGAPTHPGPYSQPSSPAHVGSPAHPGPYSQPGASSYPGAPARPAAFAQPAPPPPPYSPTPPPPPKPSTRRTGRVVALVGAVIAVLVVLTAVLFLVLPSDGKDDPAAGDQGQSAAPSDAARPAGSAQPPASSTDPGAGSEPAATAGTGGAAVAQAYLGTWQGALSDSSGVPQNVVITVRAGRVGETVAHSEVTTNALASVTGSELRCVADMRLTAAAGSLTLQDVPGSGGTSEPTLLGLPLCAHGGTVMLRHQADGTLRYTSDVPGTSNPAGTLTRSR</sequence>
<feature type="binding site" evidence="5">
    <location>
        <position position="43"/>
    </location>
    <ligand>
        <name>ATP</name>
        <dbReference type="ChEBI" id="CHEBI:30616"/>
    </ligand>
</feature>
<protein>
    <submittedName>
        <fullName evidence="9">Protein kinase</fullName>
    </submittedName>
</protein>
<keyword evidence="7" id="KW-1133">Transmembrane helix</keyword>
<feature type="region of interest" description="Disordered" evidence="6">
    <location>
        <begin position="302"/>
        <end position="394"/>
    </location>
</feature>
<evidence type="ECO:0000256" key="1">
    <source>
        <dbReference type="ARBA" id="ARBA00022679"/>
    </source>
</evidence>
<feature type="compositionally biased region" description="Pro residues" evidence="6">
    <location>
        <begin position="305"/>
        <end position="316"/>
    </location>
</feature>
<feature type="domain" description="Protein kinase" evidence="8">
    <location>
        <begin position="15"/>
        <end position="279"/>
    </location>
</feature>
<dbReference type="SUPFAM" id="SSF56112">
    <property type="entry name" value="Protein kinase-like (PK-like)"/>
    <property type="match status" value="1"/>
</dbReference>
<dbReference type="PROSITE" id="PS00107">
    <property type="entry name" value="PROTEIN_KINASE_ATP"/>
    <property type="match status" value="1"/>
</dbReference>
<keyword evidence="1" id="KW-0808">Transferase</keyword>
<dbReference type="Gene3D" id="1.10.510.10">
    <property type="entry name" value="Transferase(Phosphotransferase) domain 1"/>
    <property type="match status" value="1"/>
</dbReference>
<keyword evidence="4 5" id="KW-0067">ATP-binding</keyword>
<name>A0ABT0JVH1_9ACTN</name>
<dbReference type="EMBL" id="JALKFT010000005">
    <property type="protein sequence ID" value="MCK9875527.1"/>
    <property type="molecule type" value="Genomic_DNA"/>
</dbReference>
<dbReference type="InterPro" id="IPR000719">
    <property type="entry name" value="Prot_kinase_dom"/>
</dbReference>
<feature type="compositionally biased region" description="Low complexity" evidence="6">
    <location>
        <begin position="361"/>
        <end position="372"/>
    </location>
</feature>
<evidence type="ECO:0000256" key="2">
    <source>
        <dbReference type="ARBA" id="ARBA00022741"/>
    </source>
</evidence>
<dbReference type="PROSITE" id="PS00108">
    <property type="entry name" value="PROTEIN_KINASE_ST"/>
    <property type="match status" value="1"/>
</dbReference>
<evidence type="ECO:0000259" key="8">
    <source>
        <dbReference type="PROSITE" id="PS50011"/>
    </source>
</evidence>
<evidence type="ECO:0000256" key="4">
    <source>
        <dbReference type="ARBA" id="ARBA00022840"/>
    </source>
</evidence>
<keyword evidence="7" id="KW-0812">Transmembrane</keyword>
<reference evidence="9 10" key="1">
    <citation type="submission" date="2022-04" db="EMBL/GenBank/DDBJ databases">
        <title>Genome diversity in the genus Frankia.</title>
        <authorList>
            <person name="Carlos-Shanley C."/>
            <person name="Hahn D."/>
        </authorList>
    </citation>
    <scope>NUCLEOTIDE SEQUENCE [LARGE SCALE GENOMIC DNA]</scope>
    <source>
        <strain evidence="9 10">Ag45/Mut15</strain>
    </source>
</reference>
<evidence type="ECO:0000313" key="9">
    <source>
        <dbReference type="EMBL" id="MCK9875527.1"/>
    </source>
</evidence>
<keyword evidence="3 9" id="KW-0418">Kinase</keyword>
<dbReference type="Pfam" id="PF00069">
    <property type="entry name" value="Pkinase"/>
    <property type="match status" value="1"/>
</dbReference>
<dbReference type="Gene3D" id="3.30.200.20">
    <property type="entry name" value="Phosphorylase Kinase, domain 1"/>
    <property type="match status" value="1"/>
</dbReference>
<evidence type="ECO:0000313" key="10">
    <source>
        <dbReference type="Proteomes" id="UP001201873"/>
    </source>
</evidence>
<dbReference type="PROSITE" id="PS50011">
    <property type="entry name" value="PROTEIN_KINASE_DOM"/>
    <property type="match status" value="1"/>
</dbReference>
<keyword evidence="10" id="KW-1185">Reference proteome</keyword>
<dbReference type="InterPro" id="IPR011009">
    <property type="entry name" value="Kinase-like_dom_sf"/>
</dbReference>
<dbReference type="PANTHER" id="PTHR43289">
    <property type="entry name" value="MITOGEN-ACTIVATED PROTEIN KINASE KINASE KINASE 20-RELATED"/>
    <property type="match status" value="1"/>
</dbReference>
<dbReference type="InterPro" id="IPR008271">
    <property type="entry name" value="Ser/Thr_kinase_AS"/>
</dbReference>
<evidence type="ECO:0000256" key="6">
    <source>
        <dbReference type="SAM" id="MobiDB-lite"/>
    </source>
</evidence>
<feature type="compositionally biased region" description="Polar residues" evidence="6">
    <location>
        <begin position="587"/>
        <end position="601"/>
    </location>
</feature>